<dbReference type="OrthoDB" id="3799295at2"/>
<dbReference type="EMBL" id="FQUM01000001">
    <property type="protein sequence ID" value="SHE39349.1"/>
    <property type="molecule type" value="Genomic_DNA"/>
</dbReference>
<organism evidence="2 3">
    <name type="scientific">Mariniphaga anaerophila</name>
    <dbReference type="NCBI Taxonomy" id="1484053"/>
    <lineage>
        <taxon>Bacteria</taxon>
        <taxon>Pseudomonadati</taxon>
        <taxon>Bacteroidota</taxon>
        <taxon>Bacteroidia</taxon>
        <taxon>Marinilabiliales</taxon>
        <taxon>Prolixibacteraceae</taxon>
        <taxon>Mariniphaga</taxon>
    </lineage>
</organism>
<dbReference type="RefSeq" id="WP_072998194.1">
    <property type="nucleotide sequence ID" value="NZ_FQUM01000001.1"/>
</dbReference>
<dbReference type="PROSITE" id="PS51257">
    <property type="entry name" value="PROKAR_LIPOPROTEIN"/>
    <property type="match status" value="1"/>
</dbReference>
<sequence length="361" mass="42404">MLKFKITYKLFLSFFLLMAGASFYSCTPKQDQAIRDMVLIYDGGAHRSIKWNKDHFAPYVSLENEDGSVDWLFDGFLFLEIHDGKGRGFASYYQDSAARKVEWKGLIDNYFLEDNAVMALDKQISEVLESSAAKMPFKRKIVLTVPEPIPNQTDWGEIKGEPMNFSKKEDRLEACKWVIDYAIASFKKADPENLELAGFYWVAEEATNSRDLVKHVAEYTNERGYKLYWIPYFNSDGYNEWQELGFDQAFYQPNYFFKEDRPISQIEEACENAMKYGMSMEMEFDDRALAKHGWGYRMKDYIRVFDQYDVWDKMEVAYYQGGDSFFKLHHSNDPEDNELYLQLAKIIAKRQKMDFANTRAE</sequence>
<protein>
    <recommendedName>
        <fullName evidence="4">DUF4855 domain-containing protein</fullName>
    </recommendedName>
</protein>
<evidence type="ECO:0000256" key="1">
    <source>
        <dbReference type="SAM" id="SignalP"/>
    </source>
</evidence>
<keyword evidence="3" id="KW-1185">Reference proteome</keyword>
<dbReference type="Pfam" id="PF16147">
    <property type="entry name" value="DUF4855"/>
    <property type="match status" value="1"/>
</dbReference>
<evidence type="ECO:0000313" key="3">
    <source>
        <dbReference type="Proteomes" id="UP000184164"/>
    </source>
</evidence>
<dbReference type="InterPro" id="IPR032329">
    <property type="entry name" value="DUF4855"/>
</dbReference>
<reference evidence="2 3" key="1">
    <citation type="submission" date="2016-11" db="EMBL/GenBank/DDBJ databases">
        <authorList>
            <person name="Jaros S."/>
            <person name="Januszkiewicz K."/>
            <person name="Wedrychowicz H."/>
        </authorList>
    </citation>
    <scope>NUCLEOTIDE SEQUENCE [LARGE SCALE GENOMIC DNA]</scope>
    <source>
        <strain evidence="2 3">DSM 26910</strain>
    </source>
</reference>
<evidence type="ECO:0008006" key="4">
    <source>
        <dbReference type="Google" id="ProtNLM"/>
    </source>
</evidence>
<keyword evidence="1" id="KW-0732">Signal</keyword>
<name>A0A1M4T4D7_9BACT</name>
<proteinExistence type="predicted"/>
<gene>
    <name evidence="2" type="ORF">SAMN05444274_101253</name>
</gene>
<evidence type="ECO:0000313" key="2">
    <source>
        <dbReference type="EMBL" id="SHE39349.1"/>
    </source>
</evidence>
<dbReference type="AlphaFoldDB" id="A0A1M4T4D7"/>
<dbReference type="Proteomes" id="UP000184164">
    <property type="component" value="Unassembled WGS sequence"/>
</dbReference>
<feature type="chain" id="PRO_5009907453" description="DUF4855 domain-containing protein" evidence="1">
    <location>
        <begin position="25"/>
        <end position="361"/>
    </location>
</feature>
<feature type="signal peptide" evidence="1">
    <location>
        <begin position="1"/>
        <end position="24"/>
    </location>
</feature>
<dbReference type="STRING" id="1484053.SAMN05444274_101253"/>
<accession>A0A1M4T4D7</accession>